<dbReference type="AlphaFoldDB" id="A0A518GV46"/>
<dbReference type="InterPro" id="IPR036237">
    <property type="entry name" value="Xyl_isomerase-like_sf"/>
</dbReference>
<sequence>MLMRRREFLATAALTGLAASNRSLFGGGAQGDREFTMDLVPGMIGVGLPYPRLVELAAGAGFESVAPDAGYLGSLDDEALSGFLASMEAKGLVFGAAGLPVEFRRDADTFRSGMEDLPGFADALGRAGVARVGTWLMPRSDELTYLENFKRHAERLREVASVLGDRGLRFGLEYVGPKTMWTAARYPFVHTMAETLELIGAIDRDNVGLVLDSWHWYTAGESAEDIRALTNAQVIACDLNDAPAGIPVDEQVDNKRELPASTGVIDVKAFLDSLVAIGYDGPVRAEPFNAPLNAMGDEEAIEAVAGAMKRAFAKIG</sequence>
<dbReference type="Gene3D" id="3.20.20.150">
    <property type="entry name" value="Divalent-metal-dependent TIM barrel enzymes"/>
    <property type="match status" value="1"/>
</dbReference>
<evidence type="ECO:0000259" key="1">
    <source>
        <dbReference type="Pfam" id="PF01261"/>
    </source>
</evidence>
<dbReference type="InterPro" id="IPR050312">
    <property type="entry name" value="IolE/XylAMocC-like"/>
</dbReference>
<evidence type="ECO:0000313" key="2">
    <source>
        <dbReference type="EMBL" id="QDV32460.1"/>
    </source>
</evidence>
<accession>A0A518GV46</accession>
<dbReference type="KEGG" id="tpla:ElP_02920"/>
<dbReference type="GO" id="GO:0016853">
    <property type="term" value="F:isomerase activity"/>
    <property type="evidence" value="ECO:0007669"/>
    <property type="project" value="UniProtKB-KW"/>
</dbReference>
<dbReference type="InterPro" id="IPR006311">
    <property type="entry name" value="TAT_signal"/>
</dbReference>
<feature type="domain" description="Xylose isomerase-like TIM barrel" evidence="1">
    <location>
        <begin position="54"/>
        <end position="304"/>
    </location>
</feature>
<dbReference type="PANTHER" id="PTHR12110">
    <property type="entry name" value="HYDROXYPYRUVATE ISOMERASE"/>
    <property type="match status" value="1"/>
</dbReference>
<keyword evidence="2" id="KW-0413">Isomerase</keyword>
<dbReference type="PANTHER" id="PTHR12110:SF21">
    <property type="entry name" value="XYLOSE ISOMERASE-LIKE TIM BARREL DOMAIN-CONTAINING PROTEIN"/>
    <property type="match status" value="1"/>
</dbReference>
<dbReference type="SUPFAM" id="SSF51658">
    <property type="entry name" value="Xylose isomerase-like"/>
    <property type="match status" value="1"/>
</dbReference>
<dbReference type="EMBL" id="CP036426">
    <property type="protein sequence ID" value="QDV32460.1"/>
    <property type="molecule type" value="Genomic_DNA"/>
</dbReference>
<dbReference type="OrthoDB" id="9782626at2"/>
<organism evidence="2 3">
    <name type="scientific">Tautonia plasticadhaerens</name>
    <dbReference type="NCBI Taxonomy" id="2527974"/>
    <lineage>
        <taxon>Bacteria</taxon>
        <taxon>Pseudomonadati</taxon>
        <taxon>Planctomycetota</taxon>
        <taxon>Planctomycetia</taxon>
        <taxon>Isosphaerales</taxon>
        <taxon>Isosphaeraceae</taxon>
        <taxon>Tautonia</taxon>
    </lineage>
</organism>
<protein>
    <submittedName>
        <fullName evidence="2">Inosose isomerase</fullName>
        <ecNumber evidence="2">5.3.99.-</ecNumber>
    </submittedName>
</protein>
<proteinExistence type="predicted"/>
<dbReference type="InterPro" id="IPR013022">
    <property type="entry name" value="Xyl_isomerase-like_TIM-brl"/>
</dbReference>
<name>A0A518GV46_9BACT</name>
<reference evidence="2 3" key="1">
    <citation type="submission" date="2019-02" db="EMBL/GenBank/DDBJ databases">
        <title>Deep-cultivation of Planctomycetes and their phenomic and genomic characterization uncovers novel biology.</title>
        <authorList>
            <person name="Wiegand S."/>
            <person name="Jogler M."/>
            <person name="Boedeker C."/>
            <person name="Pinto D."/>
            <person name="Vollmers J."/>
            <person name="Rivas-Marin E."/>
            <person name="Kohn T."/>
            <person name="Peeters S.H."/>
            <person name="Heuer A."/>
            <person name="Rast P."/>
            <person name="Oberbeckmann S."/>
            <person name="Bunk B."/>
            <person name="Jeske O."/>
            <person name="Meyerdierks A."/>
            <person name="Storesund J.E."/>
            <person name="Kallscheuer N."/>
            <person name="Luecker S."/>
            <person name="Lage O.M."/>
            <person name="Pohl T."/>
            <person name="Merkel B.J."/>
            <person name="Hornburger P."/>
            <person name="Mueller R.-W."/>
            <person name="Bruemmer F."/>
            <person name="Labrenz M."/>
            <person name="Spormann A.M."/>
            <person name="Op den Camp H."/>
            <person name="Overmann J."/>
            <person name="Amann R."/>
            <person name="Jetten M.S.M."/>
            <person name="Mascher T."/>
            <person name="Medema M.H."/>
            <person name="Devos D.P."/>
            <person name="Kaster A.-K."/>
            <person name="Ovreas L."/>
            <person name="Rohde M."/>
            <person name="Galperin M.Y."/>
            <person name="Jogler C."/>
        </authorList>
    </citation>
    <scope>NUCLEOTIDE SEQUENCE [LARGE SCALE GENOMIC DNA]</scope>
    <source>
        <strain evidence="2 3">ElP</strain>
    </source>
</reference>
<dbReference type="EC" id="5.3.99.-" evidence="2"/>
<evidence type="ECO:0000313" key="3">
    <source>
        <dbReference type="Proteomes" id="UP000317835"/>
    </source>
</evidence>
<gene>
    <name evidence="2" type="primary">iolI_1</name>
    <name evidence="2" type="ORF">ElP_02920</name>
</gene>
<dbReference type="PROSITE" id="PS51318">
    <property type="entry name" value="TAT"/>
    <property type="match status" value="1"/>
</dbReference>
<keyword evidence="3" id="KW-1185">Reference proteome</keyword>
<dbReference type="Proteomes" id="UP000317835">
    <property type="component" value="Chromosome"/>
</dbReference>
<dbReference type="Pfam" id="PF01261">
    <property type="entry name" value="AP_endonuc_2"/>
    <property type="match status" value="1"/>
</dbReference>